<feature type="transmembrane region" description="Helical" evidence="7">
    <location>
        <begin position="304"/>
        <end position="321"/>
    </location>
</feature>
<gene>
    <name evidence="7" type="primary">msrQ</name>
    <name evidence="10" type="ORF">IED13_18095</name>
</gene>
<name>A0A927HZI0_9HYPH</name>
<dbReference type="GO" id="GO:0030091">
    <property type="term" value="P:protein repair"/>
    <property type="evidence" value="ECO:0007669"/>
    <property type="project" value="UniProtKB-UniRule"/>
</dbReference>
<comment type="function">
    <text evidence="7">Part of the MsrPQ system that repairs oxidized periplasmic proteins containing methionine sulfoxide residues (Met-O), using respiratory chain electrons. Thus protects these proteins from oxidative-stress damage caused by reactive species of oxygen and chlorine generated by the host defense mechanisms. MsrPQ is essential for the maintenance of envelope integrity under bleach stress, rescuing a wide series of structurally unrelated periplasmic proteins from methionine oxidation. MsrQ provides electrons for reduction to the reductase catalytic subunit MsrP, using the quinone pool of the respiratory chain.</text>
</comment>
<dbReference type="RefSeq" id="WP_191124994.1">
    <property type="nucleotide sequence ID" value="NZ_JACXWY010000012.1"/>
</dbReference>
<comment type="similarity">
    <text evidence="7">Belongs to the MsrQ family.</text>
</comment>
<feature type="domain" description="Ferric oxidoreductase" evidence="9">
    <location>
        <begin position="101"/>
        <end position="213"/>
    </location>
</feature>
<comment type="caution">
    <text evidence="10">The sequence shown here is derived from an EMBL/GenBank/DDBJ whole genome shotgun (WGS) entry which is preliminary data.</text>
</comment>
<comment type="subcellular location">
    <subcellularLocation>
        <location evidence="7">Cell membrane</location>
        <topology evidence="7">Multi-pass membrane protein</topology>
    </subcellularLocation>
    <subcellularLocation>
        <location evidence="1">Membrane</location>
        <topology evidence="1">Multi-pass membrane protein</topology>
    </subcellularLocation>
</comment>
<keyword evidence="2 7" id="KW-0813">Transport</keyword>
<dbReference type="GO" id="GO:0005886">
    <property type="term" value="C:plasma membrane"/>
    <property type="evidence" value="ECO:0007669"/>
    <property type="project" value="UniProtKB-SubCell"/>
</dbReference>
<dbReference type="GO" id="GO:0046872">
    <property type="term" value="F:metal ion binding"/>
    <property type="evidence" value="ECO:0007669"/>
    <property type="project" value="UniProtKB-KW"/>
</dbReference>
<feature type="region of interest" description="Disordered" evidence="8">
    <location>
        <begin position="22"/>
        <end position="45"/>
    </location>
</feature>
<dbReference type="HAMAP" id="MF_01207">
    <property type="entry name" value="MsrQ"/>
    <property type="match status" value="1"/>
</dbReference>
<keyword evidence="5 7" id="KW-0408">Iron</keyword>
<evidence type="ECO:0000256" key="1">
    <source>
        <dbReference type="ARBA" id="ARBA00004141"/>
    </source>
</evidence>
<feature type="transmembrane region" description="Helical" evidence="7">
    <location>
        <begin position="229"/>
        <end position="245"/>
    </location>
</feature>
<evidence type="ECO:0000256" key="4">
    <source>
        <dbReference type="ARBA" id="ARBA00022989"/>
    </source>
</evidence>
<feature type="transmembrane region" description="Helical" evidence="7">
    <location>
        <begin position="257"/>
        <end position="277"/>
    </location>
</feature>
<dbReference type="GO" id="GO:0009055">
    <property type="term" value="F:electron transfer activity"/>
    <property type="evidence" value="ECO:0007669"/>
    <property type="project" value="UniProtKB-UniRule"/>
</dbReference>
<keyword evidence="7" id="KW-0249">Electron transport</keyword>
<comment type="cofactor">
    <cofactor evidence="7">
        <name>FMN</name>
        <dbReference type="ChEBI" id="CHEBI:58210"/>
    </cofactor>
    <text evidence="7">Binds 1 FMN per subunit.</text>
</comment>
<dbReference type="InterPro" id="IPR022837">
    <property type="entry name" value="MsrQ-like"/>
</dbReference>
<keyword evidence="6 7" id="KW-0472">Membrane</keyword>
<organism evidence="10 11">
    <name type="scientific">Bosea spartocytisi</name>
    <dbReference type="NCBI Taxonomy" id="2773451"/>
    <lineage>
        <taxon>Bacteria</taxon>
        <taxon>Pseudomonadati</taxon>
        <taxon>Pseudomonadota</taxon>
        <taxon>Alphaproteobacteria</taxon>
        <taxon>Hyphomicrobiales</taxon>
        <taxon>Boseaceae</taxon>
        <taxon>Bosea</taxon>
    </lineage>
</organism>
<feature type="transmembrane region" description="Helical" evidence="7">
    <location>
        <begin position="205"/>
        <end position="223"/>
    </location>
</feature>
<sequence length="338" mass="36865">MTAPLRAEAEAVQGVAIHGDAGRTTARTGPADRKPASGKNAANGKKAGLRDWLPWLDRQGRFSGLRAAAFALTLLPAVLIIYAAWMGQLGSKPWTEAIHRTGIWAVRLLVLSLAISPLRRLLDWGKLIGVRRMLGLSVMAYALGHLGLHCIDMAFDWGLIVSEIVKRFYLTIGFVALLGLCALGATSTDGMIRRLGKNWQRLHNLVYPIAGLALLHFALQSKIDVTEPALMSGLFILLLFYRGLYRWKLPVSLPALAGLALLAGLATALLETGWYALTSGVSPWLVFQANADLLTYWDYASIRPAHWVTLAGLAVVAARAWRARKPRPPRQARQPATA</sequence>
<comment type="cofactor">
    <cofactor evidence="7">
        <name>heme b</name>
        <dbReference type="ChEBI" id="CHEBI:60344"/>
    </cofactor>
    <text evidence="7">Binds 1 heme b (iron(II)-protoporphyrin IX) group per subunit.</text>
</comment>
<dbReference type="EMBL" id="JACXWY010000012">
    <property type="protein sequence ID" value="MBD3847615.1"/>
    <property type="molecule type" value="Genomic_DNA"/>
</dbReference>
<feature type="transmembrane region" description="Helical" evidence="7">
    <location>
        <begin position="104"/>
        <end position="122"/>
    </location>
</feature>
<evidence type="ECO:0000259" key="9">
    <source>
        <dbReference type="Pfam" id="PF01794"/>
    </source>
</evidence>
<keyword evidence="11" id="KW-1185">Reference proteome</keyword>
<dbReference type="InterPro" id="IPR013130">
    <property type="entry name" value="Fe3_Rdtase_TM_dom"/>
</dbReference>
<keyword evidence="7" id="KW-0288">FMN</keyword>
<evidence type="ECO:0000256" key="3">
    <source>
        <dbReference type="ARBA" id="ARBA00022692"/>
    </source>
</evidence>
<comment type="caution">
    <text evidence="7">Lacks conserved residue(s) required for the propagation of feature annotation.</text>
</comment>
<keyword evidence="3 7" id="KW-0812">Transmembrane</keyword>
<keyword evidence="7" id="KW-1003">Cell membrane</keyword>
<feature type="transmembrane region" description="Helical" evidence="7">
    <location>
        <begin position="167"/>
        <end position="185"/>
    </location>
</feature>
<keyword evidence="4 7" id="KW-1133">Transmembrane helix</keyword>
<evidence type="ECO:0000313" key="10">
    <source>
        <dbReference type="EMBL" id="MBD3847615.1"/>
    </source>
</evidence>
<evidence type="ECO:0000256" key="8">
    <source>
        <dbReference type="SAM" id="MobiDB-lite"/>
    </source>
</evidence>
<evidence type="ECO:0000256" key="5">
    <source>
        <dbReference type="ARBA" id="ARBA00023004"/>
    </source>
</evidence>
<reference evidence="10" key="1">
    <citation type="submission" date="2020-09" db="EMBL/GenBank/DDBJ databases">
        <title>Bosea spartocytisi sp. nov. a root nodule endophyte of Spartocytisus supranubius in the high mountain ecosystem fo the Teide National Park (Canary Islands, Spain).</title>
        <authorList>
            <person name="Pulido-Suarez L."/>
            <person name="Peix A."/>
            <person name="Igual J.M."/>
            <person name="Socas-Perez N."/>
            <person name="Velazquez E."/>
            <person name="Flores-Felix J.D."/>
            <person name="Leon-Barrios M."/>
        </authorList>
    </citation>
    <scope>NUCLEOTIDE SEQUENCE</scope>
    <source>
        <strain evidence="10">SSUT16</strain>
    </source>
</reference>
<dbReference type="AlphaFoldDB" id="A0A927HZI0"/>
<accession>A0A927HZI0</accession>
<feature type="transmembrane region" description="Helical" evidence="7">
    <location>
        <begin position="65"/>
        <end position="84"/>
    </location>
</feature>
<dbReference type="Pfam" id="PF01794">
    <property type="entry name" value="Ferric_reduct"/>
    <property type="match status" value="1"/>
</dbReference>
<keyword evidence="7" id="KW-0479">Metal-binding</keyword>
<proteinExistence type="inferred from homology"/>
<dbReference type="GO" id="GO:0020037">
    <property type="term" value="F:heme binding"/>
    <property type="evidence" value="ECO:0007669"/>
    <property type="project" value="UniProtKB-UniRule"/>
</dbReference>
<dbReference type="GO" id="GO:0010181">
    <property type="term" value="F:FMN binding"/>
    <property type="evidence" value="ECO:0007669"/>
    <property type="project" value="UniProtKB-UniRule"/>
</dbReference>
<comment type="subunit">
    <text evidence="7">Heterodimer of a catalytic subunit (MsrP) and a heme-binding subunit (MsrQ).</text>
</comment>
<dbReference type="PANTHER" id="PTHR36964">
    <property type="entry name" value="PROTEIN-METHIONINE-SULFOXIDE REDUCTASE HEME-BINDING SUBUNIT MSRQ"/>
    <property type="match status" value="1"/>
</dbReference>
<feature type="transmembrane region" description="Helical" evidence="7">
    <location>
        <begin position="134"/>
        <end position="155"/>
    </location>
</feature>
<dbReference type="Proteomes" id="UP000619295">
    <property type="component" value="Unassembled WGS sequence"/>
</dbReference>
<keyword evidence="7" id="KW-0349">Heme</keyword>
<dbReference type="GO" id="GO:0016679">
    <property type="term" value="F:oxidoreductase activity, acting on diphenols and related substances as donors"/>
    <property type="evidence" value="ECO:0007669"/>
    <property type="project" value="TreeGrafter"/>
</dbReference>
<evidence type="ECO:0000313" key="11">
    <source>
        <dbReference type="Proteomes" id="UP000619295"/>
    </source>
</evidence>
<evidence type="ECO:0000256" key="7">
    <source>
        <dbReference type="HAMAP-Rule" id="MF_01207"/>
    </source>
</evidence>
<protein>
    <recommendedName>
        <fullName evidence="7">Protein-methionine-sulfoxide reductase heme-binding subunit MsrQ</fullName>
    </recommendedName>
    <alternativeName>
        <fullName evidence="7">Flavocytochrome MsrQ</fullName>
    </alternativeName>
</protein>
<dbReference type="PANTHER" id="PTHR36964:SF1">
    <property type="entry name" value="PROTEIN-METHIONINE-SULFOXIDE REDUCTASE HEME-BINDING SUBUNIT MSRQ"/>
    <property type="match status" value="1"/>
</dbReference>
<evidence type="ECO:0000256" key="6">
    <source>
        <dbReference type="ARBA" id="ARBA00023136"/>
    </source>
</evidence>
<evidence type="ECO:0000256" key="2">
    <source>
        <dbReference type="ARBA" id="ARBA00022448"/>
    </source>
</evidence>
<keyword evidence="7" id="KW-0285">Flavoprotein</keyword>